<feature type="domain" description="Aminotransferase-like plant mobile" evidence="2">
    <location>
        <begin position="179"/>
        <end position="342"/>
    </location>
</feature>
<organism evidence="3 4">
    <name type="scientific">Kingdonia uniflora</name>
    <dbReference type="NCBI Taxonomy" id="39325"/>
    <lineage>
        <taxon>Eukaryota</taxon>
        <taxon>Viridiplantae</taxon>
        <taxon>Streptophyta</taxon>
        <taxon>Embryophyta</taxon>
        <taxon>Tracheophyta</taxon>
        <taxon>Spermatophyta</taxon>
        <taxon>Magnoliopsida</taxon>
        <taxon>Ranunculales</taxon>
        <taxon>Circaeasteraceae</taxon>
        <taxon>Kingdonia</taxon>
    </lineage>
</organism>
<dbReference type="Proteomes" id="UP000541444">
    <property type="component" value="Unassembled WGS sequence"/>
</dbReference>
<sequence>MHMPEGEPHPSTLPGFRETRDPERAVTHSRSGRRKKRVEFEDVQPQSIPNPTQENFPRRCITKLPDGVSHIYYTGKELTNRDLMRVHGIFTTVFKVWKDIATIIPVRDAVVNIFGQFMDIRLGNSDNRLIEVLTERWWPTTDMFLFPCAEIGVTPLDFTILTSLSIGRYPTQDDITIAHVFILFMMGHLWFQTANNTVPLGYLAAVADLDSAAQYDWGSAILASLYHDLDTVVTAWGAITGFVQLLMYWFYEYCGVGHPIVKEEVKFSAYPRLRARKRWNRRKTNDQATNLFILGRYHIDHHTIEMITWEPWLESEVSEIENVLAAKLLSHKRMPLQVCWRQLEGETRISLDPPLSMSPHISPRALHKMRQAGFLDCEQFVVGEERETYASYWAEKISEVGHMFTDSQRMGNIDLFGPTTLRAGITLVMVYSASQDFSLPGEAEGTDRGWHMMWTGRRKMLPIAHLRDPTPMSSSYGAEELWHLTHGMRRLVLTKSARDA</sequence>
<dbReference type="PANTHER" id="PTHR46033:SF8">
    <property type="entry name" value="PROTEIN MAINTENANCE OF MERISTEMS-LIKE"/>
    <property type="match status" value="1"/>
</dbReference>
<name>A0A7J7MD74_9MAGN</name>
<evidence type="ECO:0000313" key="3">
    <source>
        <dbReference type="EMBL" id="KAF6152698.1"/>
    </source>
</evidence>
<evidence type="ECO:0000313" key="4">
    <source>
        <dbReference type="Proteomes" id="UP000541444"/>
    </source>
</evidence>
<evidence type="ECO:0000256" key="1">
    <source>
        <dbReference type="SAM" id="MobiDB-lite"/>
    </source>
</evidence>
<feature type="region of interest" description="Disordered" evidence="1">
    <location>
        <begin position="1"/>
        <end position="57"/>
    </location>
</feature>
<dbReference type="GO" id="GO:0010073">
    <property type="term" value="P:meristem maintenance"/>
    <property type="evidence" value="ECO:0007669"/>
    <property type="project" value="InterPro"/>
</dbReference>
<dbReference type="Pfam" id="PF10536">
    <property type="entry name" value="PMD"/>
    <property type="match status" value="1"/>
</dbReference>
<protein>
    <recommendedName>
        <fullName evidence="2">Aminotransferase-like plant mobile domain-containing protein</fullName>
    </recommendedName>
</protein>
<feature type="compositionally biased region" description="Basic and acidic residues" evidence="1">
    <location>
        <begin position="17"/>
        <end position="26"/>
    </location>
</feature>
<gene>
    <name evidence="3" type="ORF">GIB67_021358</name>
</gene>
<keyword evidence="4" id="KW-1185">Reference proteome</keyword>
<dbReference type="AlphaFoldDB" id="A0A7J7MD74"/>
<proteinExistence type="predicted"/>
<comment type="caution">
    <text evidence="3">The sequence shown here is derived from an EMBL/GenBank/DDBJ whole genome shotgun (WGS) entry which is preliminary data.</text>
</comment>
<accession>A0A7J7MD74</accession>
<feature type="compositionally biased region" description="Polar residues" evidence="1">
    <location>
        <begin position="44"/>
        <end position="55"/>
    </location>
</feature>
<dbReference type="InterPro" id="IPR044824">
    <property type="entry name" value="MAIN-like"/>
</dbReference>
<reference evidence="3 4" key="1">
    <citation type="journal article" date="2020" name="IScience">
        <title>Genome Sequencing of the Endangered Kingdonia uniflora (Circaeasteraceae, Ranunculales) Reveals Potential Mechanisms of Evolutionary Specialization.</title>
        <authorList>
            <person name="Sun Y."/>
            <person name="Deng T."/>
            <person name="Zhang A."/>
            <person name="Moore M.J."/>
            <person name="Landis J.B."/>
            <person name="Lin N."/>
            <person name="Zhang H."/>
            <person name="Zhang X."/>
            <person name="Huang J."/>
            <person name="Zhang X."/>
            <person name="Sun H."/>
            <person name="Wang H."/>
        </authorList>
    </citation>
    <scope>NUCLEOTIDE SEQUENCE [LARGE SCALE GENOMIC DNA]</scope>
    <source>
        <strain evidence="3">TB1705</strain>
        <tissue evidence="3">Leaf</tissue>
    </source>
</reference>
<dbReference type="InterPro" id="IPR019557">
    <property type="entry name" value="AminoTfrase-like_pln_mobile"/>
</dbReference>
<dbReference type="EMBL" id="JACGCM010001615">
    <property type="protein sequence ID" value="KAF6152698.1"/>
    <property type="molecule type" value="Genomic_DNA"/>
</dbReference>
<dbReference type="PANTHER" id="PTHR46033">
    <property type="entry name" value="PROTEIN MAIN-LIKE 2"/>
    <property type="match status" value="1"/>
</dbReference>
<evidence type="ECO:0000259" key="2">
    <source>
        <dbReference type="Pfam" id="PF10536"/>
    </source>
</evidence>